<sequence>MLYRFIAIMALCTLIFFPLRGQAHVSNPHEVIADDLAAQLAEQLSAKMREYPQSQLGVTRWVLAESLTQPEQGDSLYDLSHQLSEGIYAHLEERNVALVEFRSQSYVSLSQTGALALSRDADNLNDEPNLDWILVGTLSRKDGGAMVNLRVVDRRSQQVLAAANRYVPKHLYWPNKQAELVNGRLQRN</sequence>
<protein>
    <recommendedName>
        <fullName evidence="1">FlgO domain-containing protein</fullName>
    </recommendedName>
</protein>
<evidence type="ECO:0000259" key="1">
    <source>
        <dbReference type="Pfam" id="PF17680"/>
    </source>
</evidence>
<comment type="caution">
    <text evidence="2">The sequence shown here is derived from an EMBL/GenBank/DDBJ whole genome shotgun (WGS) entry which is preliminary data.</text>
</comment>
<accession>A0A432YUY6</accession>
<name>A0A432YUY6_9GAMM</name>
<evidence type="ECO:0000313" key="2">
    <source>
        <dbReference type="EMBL" id="RUO67126.1"/>
    </source>
</evidence>
<feature type="domain" description="FlgO" evidence="1">
    <location>
        <begin position="39"/>
        <end position="170"/>
    </location>
</feature>
<dbReference type="RefSeq" id="WP_126782615.1">
    <property type="nucleotide sequence ID" value="NZ_PIQC01000007.1"/>
</dbReference>
<reference evidence="3" key="1">
    <citation type="journal article" date="2018" name="Front. Microbiol.">
        <title>Genome-Based Analysis Reveals the Taxonomy and Diversity of the Family Idiomarinaceae.</title>
        <authorList>
            <person name="Liu Y."/>
            <person name="Lai Q."/>
            <person name="Shao Z."/>
        </authorList>
    </citation>
    <scope>NUCLEOTIDE SEQUENCE [LARGE SCALE GENOMIC DNA]</scope>
    <source>
        <strain evidence="3">R22</strain>
    </source>
</reference>
<dbReference type="AlphaFoldDB" id="A0A432YUY6"/>
<gene>
    <name evidence="2" type="ORF">CWI78_09715</name>
</gene>
<dbReference type="Pfam" id="PF17680">
    <property type="entry name" value="FlgO"/>
    <property type="match status" value="1"/>
</dbReference>
<proteinExistence type="predicted"/>
<evidence type="ECO:0000313" key="3">
    <source>
        <dbReference type="Proteomes" id="UP000288058"/>
    </source>
</evidence>
<dbReference type="EMBL" id="PIQC01000007">
    <property type="protein sequence ID" value="RUO67126.1"/>
    <property type="molecule type" value="Genomic_DNA"/>
</dbReference>
<dbReference type="Proteomes" id="UP000288058">
    <property type="component" value="Unassembled WGS sequence"/>
</dbReference>
<dbReference type="OrthoDB" id="6236745at2"/>
<dbReference type="InterPro" id="IPR041215">
    <property type="entry name" value="FlgO_dom"/>
</dbReference>
<organism evidence="2 3">
    <name type="scientific">Idiomarina ramblicola</name>
    <dbReference type="NCBI Taxonomy" id="263724"/>
    <lineage>
        <taxon>Bacteria</taxon>
        <taxon>Pseudomonadati</taxon>
        <taxon>Pseudomonadota</taxon>
        <taxon>Gammaproteobacteria</taxon>
        <taxon>Alteromonadales</taxon>
        <taxon>Idiomarinaceae</taxon>
        <taxon>Idiomarina</taxon>
    </lineage>
</organism>
<keyword evidence="3" id="KW-1185">Reference proteome</keyword>